<dbReference type="AlphaFoldDB" id="A0A0G4B5G2"/>
<evidence type="ECO:0000256" key="1">
    <source>
        <dbReference type="SAM" id="Phobius"/>
    </source>
</evidence>
<proteinExistence type="predicted"/>
<reference evidence="2 3" key="1">
    <citation type="journal article" date="2015" name="Nature">
        <title>rRNA introns, odd ribosomes, and small enigmatic genomes across a large radiation of phyla.</title>
        <authorList>
            <person name="Brown C.T."/>
            <person name="Hug L.A."/>
            <person name="Thomas B.C."/>
            <person name="Sharon I."/>
            <person name="Castelle C.J."/>
            <person name="Singh A."/>
            <person name="Wilkins M.J."/>
            <person name="Williams K.H."/>
            <person name="Banfield J.F."/>
        </authorList>
    </citation>
    <scope>NUCLEOTIDE SEQUENCE [LARGE SCALE GENOMIC DNA]</scope>
</reference>
<organism evidence="2 3">
    <name type="scientific">Berkelbacteria bacterium GW2011_GWE1_39_12</name>
    <dbReference type="NCBI Taxonomy" id="1618337"/>
    <lineage>
        <taxon>Bacteria</taxon>
        <taxon>Candidatus Berkelbacteria</taxon>
    </lineage>
</organism>
<gene>
    <name evidence="2" type="ORF">UT28_C0001G0891</name>
</gene>
<sequence length="406" mass="43139">MKNFLQKIFGNFWAKIFCLILAGALWLYVGVGQTKSSTFPGGVPLQLRNVPQGLVPVTDVDKVKVDVVTQNDVFNSLNADSFSAYLDLTGLSVGTYDVKVTIVTAVANVQIVETNPSTVTIRLEPKVEKEVQISCLFDGQAGTGMAPGQCGFEPSTVKISGARSVVNSITETTAKIHLQNETADFKKSVSLVSIDARGNEIKNLTFSPAEVMVTVPIVKASNIKTVGIKVNTSGIPADGYWVSKIESSPSTITINAADNIISSISYIETEPIDVNNISKNKTVEVSLKPSSGVSILDKIDKVKVTLTISKNQSTREVNAGFKWLNLADNLKVTSADPSSVKIVAAGSQDQLNNLNSGDILVQVDLTGFDAPGTYSVDISRANISGPTGVSVSSIVPSAINIRLDTK</sequence>
<keyword evidence="1" id="KW-0472">Membrane</keyword>
<dbReference type="Gene3D" id="2.170.120.40">
    <property type="entry name" value="YbbR-like domain"/>
    <property type="match status" value="2"/>
</dbReference>
<dbReference type="STRING" id="1618337.UT28_C0001G0891"/>
<dbReference type="Proteomes" id="UP000035648">
    <property type="component" value="Chromosome"/>
</dbReference>
<name>A0A0G4B5G2_9BACT</name>
<evidence type="ECO:0000313" key="2">
    <source>
        <dbReference type="EMBL" id="AKM82668.1"/>
    </source>
</evidence>
<protein>
    <recommendedName>
        <fullName evidence="4">YbbR family protein</fullName>
    </recommendedName>
</protein>
<dbReference type="InterPro" id="IPR053154">
    <property type="entry name" value="c-di-AMP_regulator"/>
</dbReference>
<dbReference type="EMBL" id="CP011213">
    <property type="protein sequence ID" value="AKM82668.1"/>
    <property type="molecule type" value="Genomic_DNA"/>
</dbReference>
<dbReference type="InterPro" id="IPR012505">
    <property type="entry name" value="YbbR"/>
</dbReference>
<evidence type="ECO:0008006" key="4">
    <source>
        <dbReference type="Google" id="ProtNLM"/>
    </source>
</evidence>
<dbReference type="PANTHER" id="PTHR37804">
    <property type="entry name" value="CDAA REGULATORY PROTEIN CDAR"/>
    <property type="match status" value="1"/>
</dbReference>
<dbReference type="PANTHER" id="PTHR37804:SF1">
    <property type="entry name" value="CDAA REGULATORY PROTEIN CDAR"/>
    <property type="match status" value="1"/>
</dbReference>
<dbReference type="Pfam" id="PF07949">
    <property type="entry name" value="YbbR"/>
    <property type="match status" value="4"/>
</dbReference>
<keyword evidence="1" id="KW-0812">Transmembrane</keyword>
<feature type="transmembrane region" description="Helical" evidence="1">
    <location>
        <begin position="12"/>
        <end position="29"/>
    </location>
</feature>
<dbReference type="Gene3D" id="2.170.120.30">
    <property type="match status" value="2"/>
</dbReference>
<dbReference type="KEGG" id="bbgw:UT28_C0001G0891"/>
<keyword evidence="1" id="KW-1133">Transmembrane helix</keyword>
<evidence type="ECO:0000313" key="3">
    <source>
        <dbReference type="Proteomes" id="UP000035648"/>
    </source>
</evidence>
<accession>A0A0G4B5G2</accession>